<dbReference type="CDD" id="cd14748">
    <property type="entry name" value="PBP2_UgpB"/>
    <property type="match status" value="1"/>
</dbReference>
<comment type="subcellular location">
    <subcellularLocation>
        <location evidence="1">Periplasm</location>
    </subcellularLocation>
</comment>
<comment type="subunit">
    <text evidence="3">The complex is composed of two ATP-binding proteins (UgpC), two transmembrane proteins (UgpA and UgpE) and a solute-binding protein (UgpB).</text>
</comment>
<evidence type="ECO:0000256" key="8">
    <source>
        <dbReference type="SAM" id="SignalP"/>
    </source>
</evidence>
<sequence>MKIKKWVAATVMGASLLSTNALAQTEIQWWHSMDGALTEWVNDLAKGFNESQSDYKVVPVYKGGYEQSMTAGVAAFRAGEAPDILQVYEVGTASMIYAKGVTKSVTEIMRDNNIHFDLNDYIPAVASYYTAPNGELLSLPFNSSTTVMYYNKDAFKKAGLDADHPPKTWAEVRSAAEQLKAAGYSCPMTTEWMGWTQLESFSAWHNEPYASKNNGFDGLDVELLINKPLQLRHFNNLADMAKEGLFVYKGRASEAGPAFRSGECAMTFGSSASYGGLKRDAQFEFGETTLPYYEDVAGAPQNTVIGGASLWVMSGKPDDHYKGVAKFFEYISQPDVQAASHMRTGYLPVTKAAFEITEKSGFYEQNPGAEVPVEQMIRKATNNTRGIRLGNMLQIRAIVDEETEQIWTGKKTAEQALSTIVERGNELLRRFERVNNR</sequence>
<dbReference type="GO" id="GO:0042597">
    <property type="term" value="C:periplasmic space"/>
    <property type="evidence" value="ECO:0007669"/>
    <property type="project" value="UniProtKB-SubCell"/>
</dbReference>
<dbReference type="Proteomes" id="UP000245020">
    <property type="component" value="Unassembled WGS sequence"/>
</dbReference>
<keyword evidence="10" id="KW-1185">Reference proteome</keyword>
<dbReference type="SUPFAM" id="SSF53850">
    <property type="entry name" value="Periplasmic binding protein-like II"/>
    <property type="match status" value="1"/>
</dbReference>
<dbReference type="OrthoDB" id="4393730at2"/>
<evidence type="ECO:0000313" key="9">
    <source>
        <dbReference type="EMBL" id="PWD81478.1"/>
    </source>
</evidence>
<reference evidence="10" key="1">
    <citation type="submission" date="2018-05" db="EMBL/GenBank/DDBJ databases">
        <title>Ignatzschineria dubaiensis sp. nov., isolated from necrotic foot tissues of dromedaries (Camelus dromedarius) and associated maggots in Dubai, United Arab Emirates.</title>
        <authorList>
            <person name="Tsang C.C."/>
            <person name="Tang J.Y.M."/>
            <person name="Fong J.Y.H."/>
            <person name="Kinne J."/>
            <person name="Lee H.H."/>
            <person name="Joseph M."/>
            <person name="Jose S."/>
            <person name="Schuster R.K."/>
            <person name="Tang Y."/>
            <person name="Sivakumar S."/>
            <person name="Chen J.H.K."/>
            <person name="Teng J.L.L."/>
            <person name="Lau S.K.P."/>
            <person name="Wernery U."/>
            <person name="Woo P.C.Y."/>
        </authorList>
    </citation>
    <scope>NUCLEOTIDE SEQUENCE [LARGE SCALE GENOMIC DNA]</scope>
    <source>
        <strain evidence="10">KCTC 22644</strain>
    </source>
</reference>
<evidence type="ECO:0000256" key="2">
    <source>
        <dbReference type="ARBA" id="ARBA00008520"/>
    </source>
</evidence>
<evidence type="ECO:0000256" key="5">
    <source>
        <dbReference type="ARBA" id="ARBA00022448"/>
    </source>
</evidence>
<dbReference type="NCBIfam" id="NF008211">
    <property type="entry name" value="PRK10974.1"/>
    <property type="match status" value="1"/>
</dbReference>
<evidence type="ECO:0000256" key="6">
    <source>
        <dbReference type="ARBA" id="ARBA00022729"/>
    </source>
</evidence>
<keyword evidence="5" id="KW-0813">Transport</keyword>
<keyword evidence="6 8" id="KW-0732">Signal</keyword>
<feature type="chain" id="PRO_5015607244" description="sn-glycerol-3-phosphate-binding periplasmic protein UgpB" evidence="8">
    <location>
        <begin position="24"/>
        <end position="437"/>
    </location>
</feature>
<keyword evidence="7" id="KW-0574">Periplasm</keyword>
<dbReference type="GO" id="GO:0055085">
    <property type="term" value="P:transmembrane transport"/>
    <property type="evidence" value="ECO:0007669"/>
    <property type="project" value="InterPro"/>
</dbReference>
<dbReference type="AlphaFoldDB" id="A0A2U2AFN6"/>
<evidence type="ECO:0000256" key="4">
    <source>
        <dbReference type="ARBA" id="ARBA00017470"/>
    </source>
</evidence>
<proteinExistence type="inferred from homology"/>
<dbReference type="RefSeq" id="WP_109188839.1">
    <property type="nucleotide sequence ID" value="NZ_BMYA01000005.1"/>
</dbReference>
<dbReference type="InterPro" id="IPR050490">
    <property type="entry name" value="Bact_solute-bd_prot1"/>
</dbReference>
<evidence type="ECO:0000313" key="10">
    <source>
        <dbReference type="Proteomes" id="UP000245020"/>
    </source>
</evidence>
<dbReference type="PANTHER" id="PTHR43649">
    <property type="entry name" value="ARABINOSE-BINDING PROTEIN-RELATED"/>
    <property type="match status" value="1"/>
</dbReference>
<evidence type="ECO:0000256" key="7">
    <source>
        <dbReference type="ARBA" id="ARBA00022764"/>
    </source>
</evidence>
<dbReference type="Pfam" id="PF13416">
    <property type="entry name" value="SBP_bac_8"/>
    <property type="match status" value="1"/>
</dbReference>
<evidence type="ECO:0000256" key="1">
    <source>
        <dbReference type="ARBA" id="ARBA00004418"/>
    </source>
</evidence>
<feature type="signal peptide" evidence="8">
    <location>
        <begin position="1"/>
        <end position="23"/>
    </location>
</feature>
<evidence type="ECO:0000256" key="3">
    <source>
        <dbReference type="ARBA" id="ARBA00011557"/>
    </source>
</evidence>
<comment type="caution">
    <text evidence="9">The sequence shown here is derived from an EMBL/GenBank/DDBJ whole genome shotgun (WGS) entry which is preliminary data.</text>
</comment>
<dbReference type="InterPro" id="IPR006059">
    <property type="entry name" value="SBP"/>
</dbReference>
<name>A0A2U2AFN6_9GAMM</name>
<dbReference type="EMBL" id="QEWQ01000002">
    <property type="protein sequence ID" value="PWD81478.1"/>
    <property type="molecule type" value="Genomic_DNA"/>
</dbReference>
<dbReference type="PANTHER" id="PTHR43649:SF31">
    <property type="entry name" value="SN-GLYCEROL-3-PHOSPHATE-BINDING PERIPLASMIC PROTEIN UGPB"/>
    <property type="match status" value="1"/>
</dbReference>
<dbReference type="Gene3D" id="3.40.190.10">
    <property type="entry name" value="Periplasmic binding protein-like II"/>
    <property type="match status" value="2"/>
</dbReference>
<dbReference type="PROSITE" id="PS01037">
    <property type="entry name" value="SBP_BACTERIAL_1"/>
    <property type="match status" value="1"/>
</dbReference>
<comment type="similarity">
    <text evidence="2">Belongs to the bacterial solute-binding protein 1 family.</text>
</comment>
<accession>A0A2U2AFN6</accession>
<dbReference type="InterPro" id="IPR006061">
    <property type="entry name" value="SBP_1_CS"/>
</dbReference>
<organism evidence="9 10">
    <name type="scientific">Ignatzschineria ureiclastica</name>
    <dbReference type="NCBI Taxonomy" id="472582"/>
    <lineage>
        <taxon>Bacteria</taxon>
        <taxon>Pseudomonadati</taxon>
        <taxon>Pseudomonadota</taxon>
        <taxon>Gammaproteobacteria</taxon>
        <taxon>Cardiobacteriales</taxon>
        <taxon>Ignatzschineriaceae</taxon>
        <taxon>Ignatzschineria</taxon>
    </lineage>
</organism>
<protein>
    <recommendedName>
        <fullName evidence="4">sn-glycerol-3-phosphate-binding periplasmic protein UgpB</fullName>
    </recommendedName>
</protein>
<gene>
    <name evidence="9" type="ORF">DC083_03255</name>
</gene>